<gene>
    <name evidence="1" type="ORF">IOD40_05120</name>
</gene>
<dbReference type="RefSeq" id="WP_198474971.1">
    <property type="nucleotide sequence ID" value="NZ_JADGMQ010000002.1"/>
</dbReference>
<comment type="caution">
    <text evidence="1">The sequence shown here is derived from an EMBL/GenBank/DDBJ whole genome shotgun (WGS) entry which is preliminary data.</text>
</comment>
<dbReference type="Proteomes" id="UP000601789">
    <property type="component" value="Unassembled WGS sequence"/>
</dbReference>
<organism evidence="1 2">
    <name type="scientific">Aquamicrobium zhengzhouense</name>
    <dbReference type="NCBI Taxonomy" id="2781738"/>
    <lineage>
        <taxon>Bacteria</taxon>
        <taxon>Pseudomonadati</taxon>
        <taxon>Pseudomonadota</taxon>
        <taxon>Alphaproteobacteria</taxon>
        <taxon>Hyphomicrobiales</taxon>
        <taxon>Phyllobacteriaceae</taxon>
        <taxon>Aquamicrobium</taxon>
    </lineage>
</organism>
<name>A0ABS0S9T5_9HYPH</name>
<keyword evidence="2" id="KW-1185">Reference proteome</keyword>
<dbReference type="EMBL" id="JADGMQ010000002">
    <property type="protein sequence ID" value="MBI1620044.1"/>
    <property type="molecule type" value="Genomic_DNA"/>
</dbReference>
<evidence type="ECO:0000313" key="2">
    <source>
        <dbReference type="Proteomes" id="UP000601789"/>
    </source>
</evidence>
<proteinExistence type="predicted"/>
<evidence type="ECO:0000313" key="1">
    <source>
        <dbReference type="EMBL" id="MBI1620044.1"/>
    </source>
</evidence>
<accession>A0ABS0S9T5</accession>
<protein>
    <submittedName>
        <fullName evidence="1">Uncharacterized protein</fullName>
    </submittedName>
</protein>
<reference evidence="1 2" key="1">
    <citation type="submission" date="2020-10" db="EMBL/GenBank/DDBJ databases">
        <title>Aquamicrobium zhengzhouensis sp. nov., a exopolysaccharide producing bacterium isolated from farmland soil.</title>
        <authorList>
            <person name="Wang X."/>
        </authorList>
    </citation>
    <scope>NUCLEOTIDE SEQUENCE [LARGE SCALE GENOMIC DNA]</scope>
    <source>
        <strain evidence="2">cd-1</strain>
    </source>
</reference>
<sequence>MTATRQHDETILSALRLMCSGMNLSRTAARLGKNPSNLGKSLRAVLRDDLECGDDPIEIVEAYPTSLIIERRV</sequence>